<dbReference type="Proteomes" id="UP000003860">
    <property type="component" value="Unassembled WGS sequence"/>
</dbReference>
<feature type="transmembrane region" description="Helical" evidence="6">
    <location>
        <begin position="227"/>
        <end position="252"/>
    </location>
</feature>
<protein>
    <recommendedName>
        <fullName evidence="7">ABC3 transporter permease C-terminal domain-containing protein</fullName>
    </recommendedName>
</protein>
<feature type="transmembrane region" description="Helical" evidence="6">
    <location>
        <begin position="51"/>
        <end position="75"/>
    </location>
</feature>
<organism evidence="8 9">
    <name type="scientific">Ruminiclostridium papyrosolvens DSM 2782</name>
    <dbReference type="NCBI Taxonomy" id="588581"/>
    <lineage>
        <taxon>Bacteria</taxon>
        <taxon>Bacillati</taxon>
        <taxon>Bacillota</taxon>
        <taxon>Clostridia</taxon>
        <taxon>Eubacteriales</taxon>
        <taxon>Oscillospiraceae</taxon>
        <taxon>Ruminiclostridium</taxon>
    </lineage>
</organism>
<feature type="transmembrane region" description="Helical" evidence="6">
    <location>
        <begin position="199"/>
        <end position="221"/>
    </location>
</feature>
<dbReference type="AlphaFoldDB" id="F1T7H4"/>
<evidence type="ECO:0000313" key="9">
    <source>
        <dbReference type="Proteomes" id="UP000003860"/>
    </source>
</evidence>
<dbReference type="InterPro" id="IPR027022">
    <property type="entry name" value="ABC_permease_BceB-typ"/>
</dbReference>
<feature type="transmembrane region" description="Helical" evidence="6">
    <location>
        <begin position="112"/>
        <end position="140"/>
    </location>
</feature>
<dbReference type="Pfam" id="PF02687">
    <property type="entry name" value="FtsX"/>
    <property type="match status" value="1"/>
</dbReference>
<evidence type="ECO:0000256" key="6">
    <source>
        <dbReference type="PIRNR" id="PIRNR018968"/>
    </source>
</evidence>
<keyword evidence="5 6" id="KW-0472">Membrane</keyword>
<sequence>MNFNSIAKKMFRANYKRYLLYFICNTFSIVLFYCFAALFTNKSFMDTTSEISMISSNVIAPSIMVSIFLALFVPYSHSAFQKLRRNDYGILMTLGMTDKEIFRNVLFENGMIALISIVTGLLAGTLVSMGFFSFIIHVIGIKNVTFGISFKAYLITILFYGGIFIVTVLISILKSLKMQIIDMIKERYKADKGAKSSKIVFGIGTAILVISAVLMFVNNYIKLWNMWFISMLVCCGATYLILCNAEVIVLFVSKRFKNFYIRNCLFLGDFKYRFHSTKKVTFTMIWLFVFAIFFMGLCTVTYPSMLENAVIYTPYHMVYAEIYGMNKISDYDLGEIFESGDTKVTQQKSIEVLRGAFNILSASKVNEVFKTDYHVAKGNFLMLYQYDLQDGYEHSFLSVPVINIPCNDGDYPLKTAGKDIRILFGDNNALSDFTILVNDADYMQIKKASLNYKAGNVKMFKFAQWRKSGDILDKLEQKQYKVNPTIEPKYYKMSSRLGKYNLAKQSAIFLIFVETFVFLLFWASANIILYLKLQLEFEDEERKFMSLYKMGMREDEFRSLVNKKLGLMFLLPVFTGGVIASFYIYFVFLSFNWYYKWLSVGYCIIISAIMLILQNGFVKTYSNSFLQRILKGIPQ</sequence>
<dbReference type="EMBL" id="ACXX02000001">
    <property type="protein sequence ID" value="EGD49422.1"/>
    <property type="molecule type" value="Genomic_DNA"/>
</dbReference>
<feature type="domain" description="ABC3 transporter permease C-terminal" evidence="7">
    <location>
        <begin position="64"/>
        <end position="180"/>
    </location>
</feature>
<feature type="transmembrane region" description="Helical" evidence="6">
    <location>
        <begin position="18"/>
        <end position="39"/>
    </location>
</feature>
<evidence type="ECO:0000256" key="5">
    <source>
        <dbReference type="ARBA" id="ARBA00023136"/>
    </source>
</evidence>
<keyword evidence="2 6" id="KW-1003">Cell membrane</keyword>
<evidence type="ECO:0000313" key="8">
    <source>
        <dbReference type="EMBL" id="EGD49422.1"/>
    </source>
</evidence>
<evidence type="ECO:0000256" key="1">
    <source>
        <dbReference type="ARBA" id="ARBA00004651"/>
    </source>
</evidence>
<keyword evidence="4 6" id="KW-1133">Transmembrane helix</keyword>
<dbReference type="OrthoDB" id="1937696at2"/>
<dbReference type="STRING" id="588581.Cpap_3856"/>
<feature type="transmembrane region" description="Helical" evidence="6">
    <location>
        <begin position="567"/>
        <end position="588"/>
    </location>
</feature>
<comment type="subcellular location">
    <subcellularLocation>
        <location evidence="1 6">Cell membrane</location>
        <topology evidence="1 6">Multi-pass membrane protein</topology>
    </subcellularLocation>
</comment>
<dbReference type="eggNOG" id="COG0577">
    <property type="taxonomic scope" value="Bacteria"/>
</dbReference>
<reference evidence="8" key="2">
    <citation type="submission" date="2011-01" db="EMBL/GenBank/DDBJ databases">
        <title>The Non-contiguous Finished genome of Clostridium papyrosolvens.</title>
        <authorList>
            <person name="Lucas S."/>
            <person name="Copeland A."/>
            <person name="Lapidus A."/>
            <person name="Cheng J.-F."/>
            <person name="Goodwin L."/>
            <person name="Pitluck S."/>
            <person name="Misra M."/>
            <person name="Chertkov O."/>
            <person name="Detter J.C."/>
            <person name="Han C."/>
            <person name="Tapia R."/>
            <person name="Land M."/>
            <person name="Hauser L."/>
            <person name="Kyrpides N."/>
            <person name="Ivanova N."/>
            <person name="Pagani I."/>
            <person name="Mouttaki H."/>
            <person name="He Z."/>
            <person name="Zhou J."/>
            <person name="Hemme C.L."/>
            <person name="Woyke T."/>
        </authorList>
    </citation>
    <scope>NUCLEOTIDE SEQUENCE [LARGE SCALE GENOMIC DNA]</scope>
    <source>
        <strain evidence="8">DSM 2782</strain>
    </source>
</reference>
<evidence type="ECO:0000256" key="3">
    <source>
        <dbReference type="ARBA" id="ARBA00022692"/>
    </source>
</evidence>
<proteinExistence type="inferred from homology"/>
<evidence type="ECO:0000259" key="7">
    <source>
        <dbReference type="Pfam" id="PF02687"/>
    </source>
</evidence>
<feature type="transmembrane region" description="Helical" evidence="6">
    <location>
        <begin position="507"/>
        <end position="533"/>
    </location>
</feature>
<feature type="transmembrane region" description="Helical" evidence="6">
    <location>
        <begin position="152"/>
        <end position="173"/>
    </location>
</feature>
<dbReference type="PANTHER" id="PTHR46795:SF1">
    <property type="entry name" value="ABC TRANSPORTER PERMEASE PROTEIN"/>
    <property type="match status" value="1"/>
</dbReference>
<dbReference type="RefSeq" id="WP_004616094.1">
    <property type="nucleotide sequence ID" value="NZ_ACXX02000001.1"/>
</dbReference>
<dbReference type="GO" id="GO:0055085">
    <property type="term" value="P:transmembrane transport"/>
    <property type="evidence" value="ECO:0007669"/>
    <property type="project" value="UniProtKB-UniRule"/>
</dbReference>
<keyword evidence="9" id="KW-1185">Reference proteome</keyword>
<comment type="caution">
    <text evidence="8">The sequence shown here is derived from an EMBL/GenBank/DDBJ whole genome shotgun (WGS) entry which is preliminary data.</text>
</comment>
<dbReference type="InterPro" id="IPR052536">
    <property type="entry name" value="ABC-4_Integral_Memb_Prot"/>
</dbReference>
<dbReference type="PANTHER" id="PTHR46795">
    <property type="entry name" value="ABC TRANSPORTER PERMEASE-RELATED-RELATED"/>
    <property type="match status" value="1"/>
</dbReference>
<evidence type="ECO:0000256" key="2">
    <source>
        <dbReference type="ARBA" id="ARBA00022475"/>
    </source>
</evidence>
<feature type="transmembrane region" description="Helical" evidence="6">
    <location>
        <begin position="594"/>
        <end position="613"/>
    </location>
</feature>
<keyword evidence="3 6" id="KW-0812">Transmembrane</keyword>
<name>F1T7H4_9FIRM</name>
<dbReference type="InterPro" id="IPR003838">
    <property type="entry name" value="ABC3_permease_C"/>
</dbReference>
<keyword evidence="6" id="KW-0813">Transport</keyword>
<comment type="similarity">
    <text evidence="6">Belongs to the ABC-4 integral membrane protein family.</text>
</comment>
<accession>F1T7H4</accession>
<gene>
    <name evidence="8" type="ORF">Cpap_3856</name>
</gene>
<dbReference type="GO" id="GO:0005886">
    <property type="term" value="C:plasma membrane"/>
    <property type="evidence" value="ECO:0007669"/>
    <property type="project" value="UniProtKB-SubCell"/>
</dbReference>
<evidence type="ECO:0000256" key="4">
    <source>
        <dbReference type="ARBA" id="ARBA00022989"/>
    </source>
</evidence>
<reference evidence="8" key="1">
    <citation type="submission" date="2009-07" db="EMBL/GenBank/DDBJ databases">
        <authorList>
            <consortium name="US DOE Joint Genome Institute (JGI-PGF)"/>
            <person name="Lucas S."/>
            <person name="Copeland A."/>
            <person name="Lapidus A."/>
            <person name="Glavina del Rio T."/>
            <person name="Tice H."/>
            <person name="Bruce D."/>
            <person name="Goodwin L."/>
            <person name="Pitluck S."/>
            <person name="Larimer F."/>
            <person name="Land M.L."/>
            <person name="Mouttaki H."/>
            <person name="He Z."/>
            <person name="Zhou J."/>
            <person name="Hemme C.L."/>
        </authorList>
    </citation>
    <scope>NUCLEOTIDE SEQUENCE</scope>
    <source>
        <strain evidence="8">DSM 2782</strain>
    </source>
</reference>
<feature type="transmembrane region" description="Helical" evidence="6">
    <location>
        <begin position="280"/>
        <end position="302"/>
    </location>
</feature>
<dbReference type="PIRSF" id="PIRSF018968">
    <property type="entry name" value="ABC_permease_BceB"/>
    <property type="match status" value="1"/>
</dbReference>